<sequence>MADLLFDIQDGIATITLNRPEAMNAFSEDMLARWIQALETVRDDDAIRVLIVKGSGKCFCAGGDIKAMAAGKGFFESKDDITSTAVARKNSLWKRVQRVPLLLEEIDKPVIAQVHGFAFGAGLDMALMCDIRIVAQSTKFSESYINVGIVPGDGGAYFLPKLVGIDKALDMLWTARILSADEAKEAGLVTFVVPDEELEQYTQAYAEKLANGPTTAIQFIKRAVYQSQTMSLRSSLDYISSQMGLVTELADFHEGVQAVVEKRKPRFTK</sequence>
<dbReference type="GO" id="GO:0003824">
    <property type="term" value="F:catalytic activity"/>
    <property type="evidence" value="ECO:0007669"/>
    <property type="project" value="InterPro"/>
</dbReference>
<dbReference type="GO" id="GO:0006635">
    <property type="term" value="P:fatty acid beta-oxidation"/>
    <property type="evidence" value="ECO:0007669"/>
    <property type="project" value="TreeGrafter"/>
</dbReference>
<dbReference type="Gene3D" id="3.90.226.10">
    <property type="entry name" value="2-enoyl-CoA Hydratase, Chain A, domain 1"/>
    <property type="match status" value="1"/>
</dbReference>
<dbReference type="PANTHER" id="PTHR11941:SF133">
    <property type="entry name" value="1,2-EPOXYPHENYLACETYL-COA ISOMERASE"/>
    <property type="match status" value="1"/>
</dbReference>
<dbReference type="InterPro" id="IPR001753">
    <property type="entry name" value="Enoyl-CoA_hydra/iso"/>
</dbReference>
<proteinExistence type="inferred from homology"/>
<dbReference type="RefSeq" id="WP_326124420.1">
    <property type="nucleotide sequence ID" value="NZ_JARSFG010000020.1"/>
</dbReference>
<dbReference type="EMBL" id="JARSFG010000020">
    <property type="protein sequence ID" value="MEC1179930.1"/>
    <property type="molecule type" value="Genomic_DNA"/>
</dbReference>
<dbReference type="InterPro" id="IPR018376">
    <property type="entry name" value="Enoyl-CoA_hyd/isom_CS"/>
</dbReference>
<dbReference type="CDD" id="cd06558">
    <property type="entry name" value="crotonase-like"/>
    <property type="match status" value="1"/>
</dbReference>
<dbReference type="InterPro" id="IPR029045">
    <property type="entry name" value="ClpP/crotonase-like_dom_sf"/>
</dbReference>
<dbReference type="Pfam" id="PF00378">
    <property type="entry name" value="ECH_1"/>
    <property type="match status" value="1"/>
</dbReference>
<keyword evidence="4" id="KW-1185">Reference proteome</keyword>
<evidence type="ECO:0000256" key="1">
    <source>
        <dbReference type="ARBA" id="ARBA00005254"/>
    </source>
</evidence>
<evidence type="ECO:0000256" key="2">
    <source>
        <dbReference type="RuleBase" id="RU003707"/>
    </source>
</evidence>
<evidence type="ECO:0000313" key="3">
    <source>
        <dbReference type="EMBL" id="MEC1179930.1"/>
    </source>
</evidence>
<dbReference type="Proteomes" id="UP001344888">
    <property type="component" value="Unassembled WGS sequence"/>
</dbReference>
<evidence type="ECO:0000313" key="4">
    <source>
        <dbReference type="Proteomes" id="UP001344888"/>
    </source>
</evidence>
<dbReference type="AlphaFoldDB" id="A0AAW9NVL7"/>
<accession>A0AAW9NVL7</accession>
<organism evidence="3 4">
    <name type="scientific">Metasolibacillus meyeri</name>
    <dbReference type="NCBI Taxonomy" id="1071052"/>
    <lineage>
        <taxon>Bacteria</taxon>
        <taxon>Bacillati</taxon>
        <taxon>Bacillota</taxon>
        <taxon>Bacilli</taxon>
        <taxon>Bacillales</taxon>
        <taxon>Caryophanaceae</taxon>
        <taxon>Metasolibacillus</taxon>
    </lineage>
</organism>
<dbReference type="PANTHER" id="PTHR11941">
    <property type="entry name" value="ENOYL-COA HYDRATASE-RELATED"/>
    <property type="match status" value="1"/>
</dbReference>
<name>A0AAW9NVL7_9BACL</name>
<comment type="similarity">
    <text evidence="1 2">Belongs to the enoyl-CoA hydratase/isomerase family.</text>
</comment>
<reference evidence="3 4" key="1">
    <citation type="submission" date="2023-03" db="EMBL/GenBank/DDBJ databases">
        <title>Bacillus Genome Sequencing.</title>
        <authorList>
            <person name="Dunlap C."/>
        </authorList>
    </citation>
    <scope>NUCLEOTIDE SEQUENCE [LARGE SCALE GENOMIC DNA]</scope>
    <source>
        <strain evidence="3 4">B-59205</strain>
    </source>
</reference>
<protein>
    <submittedName>
        <fullName evidence="3">Enoyl-CoA hydratase-related protein</fullName>
    </submittedName>
</protein>
<gene>
    <name evidence="3" type="ORF">P9B03_15625</name>
</gene>
<dbReference type="SUPFAM" id="SSF52096">
    <property type="entry name" value="ClpP/crotonase"/>
    <property type="match status" value="1"/>
</dbReference>
<dbReference type="PROSITE" id="PS00166">
    <property type="entry name" value="ENOYL_COA_HYDRATASE"/>
    <property type="match status" value="1"/>
</dbReference>
<comment type="caution">
    <text evidence="3">The sequence shown here is derived from an EMBL/GenBank/DDBJ whole genome shotgun (WGS) entry which is preliminary data.</text>
</comment>